<keyword evidence="3" id="KW-1185">Reference proteome</keyword>
<comment type="caution">
    <text evidence="2">The sequence shown here is derived from an EMBL/GenBank/DDBJ whole genome shotgun (WGS) entry which is preliminary data.</text>
</comment>
<organism evidence="2 3">
    <name type="scientific">Albula glossodonta</name>
    <name type="common">roundjaw bonefish</name>
    <dbReference type="NCBI Taxonomy" id="121402"/>
    <lineage>
        <taxon>Eukaryota</taxon>
        <taxon>Metazoa</taxon>
        <taxon>Chordata</taxon>
        <taxon>Craniata</taxon>
        <taxon>Vertebrata</taxon>
        <taxon>Euteleostomi</taxon>
        <taxon>Actinopterygii</taxon>
        <taxon>Neopterygii</taxon>
        <taxon>Teleostei</taxon>
        <taxon>Albuliformes</taxon>
        <taxon>Albulidae</taxon>
        <taxon>Albula</taxon>
    </lineage>
</organism>
<sequence length="68" mass="7479">MTLMNLATVFGPSLVRPPEMVLGQCGPRVDISQEVVVQVQVVYFYLQSNNLPVPLTAMPLDSEEEADT</sequence>
<proteinExistence type="predicted"/>
<feature type="domain" description="Rho-GAP" evidence="1">
    <location>
        <begin position="1"/>
        <end position="53"/>
    </location>
</feature>
<name>A0A8T2P516_9TELE</name>
<dbReference type="AlphaFoldDB" id="A0A8T2P516"/>
<evidence type="ECO:0000259" key="1">
    <source>
        <dbReference type="PROSITE" id="PS50238"/>
    </source>
</evidence>
<dbReference type="SUPFAM" id="SSF48350">
    <property type="entry name" value="GTPase activation domain, GAP"/>
    <property type="match status" value="1"/>
</dbReference>
<dbReference type="InterPro" id="IPR000198">
    <property type="entry name" value="RhoGAP_dom"/>
</dbReference>
<dbReference type="PROSITE" id="PS50238">
    <property type="entry name" value="RHOGAP"/>
    <property type="match status" value="1"/>
</dbReference>
<accession>A0A8T2P516</accession>
<evidence type="ECO:0000313" key="2">
    <source>
        <dbReference type="EMBL" id="KAG9346371.1"/>
    </source>
</evidence>
<dbReference type="EMBL" id="JAFBMS010000015">
    <property type="protein sequence ID" value="KAG9346371.1"/>
    <property type="molecule type" value="Genomic_DNA"/>
</dbReference>
<reference evidence="2" key="1">
    <citation type="thesis" date="2021" institute="BYU ScholarsArchive" country="Provo, UT, USA">
        <title>Applications of and Algorithms for Genome Assembly and Genomic Analyses with an Emphasis on Marine Teleosts.</title>
        <authorList>
            <person name="Pickett B.D."/>
        </authorList>
    </citation>
    <scope>NUCLEOTIDE SEQUENCE</scope>
    <source>
        <strain evidence="2">HI-2016</strain>
    </source>
</reference>
<dbReference type="InterPro" id="IPR008936">
    <property type="entry name" value="Rho_GTPase_activation_prot"/>
</dbReference>
<evidence type="ECO:0000313" key="3">
    <source>
        <dbReference type="Proteomes" id="UP000824540"/>
    </source>
</evidence>
<dbReference type="Proteomes" id="UP000824540">
    <property type="component" value="Unassembled WGS sequence"/>
</dbReference>
<gene>
    <name evidence="2" type="ORF">JZ751_006682</name>
</gene>
<protein>
    <recommendedName>
        <fullName evidence="1">Rho-GAP domain-containing protein</fullName>
    </recommendedName>
</protein>
<dbReference type="GO" id="GO:0007165">
    <property type="term" value="P:signal transduction"/>
    <property type="evidence" value="ECO:0007669"/>
    <property type="project" value="InterPro"/>
</dbReference>